<evidence type="ECO:0000256" key="5">
    <source>
        <dbReference type="ARBA" id="ARBA00023136"/>
    </source>
</evidence>
<comment type="similarity">
    <text evidence="2">Belongs to the major facilitator superfamily. Sugar transporter (TC 2.A.1.1) family.</text>
</comment>
<reference evidence="9" key="1">
    <citation type="submission" date="2015-09" db="EMBL/GenBank/DDBJ databases">
        <authorList>
            <person name="Fill T.P."/>
            <person name="Baretta J.F."/>
            <person name="de Almeida L.G."/>
            <person name="Rocha M."/>
            <person name="de Souza D.H."/>
            <person name="Malavazi I."/>
            <person name="Cerdeira L.T."/>
            <person name="Hong H."/>
            <person name="Samborskyy M."/>
            <person name="de Vasconcelos A.T."/>
            <person name="Leadlay P."/>
            <person name="Rodrigues-Filho E."/>
        </authorList>
    </citation>
    <scope>NUCLEOTIDE SEQUENCE [LARGE SCALE GENOMIC DNA]</scope>
    <source>
        <strain evidence="9">LaBioMMi 136</strain>
    </source>
</reference>
<dbReference type="SUPFAM" id="SSF103473">
    <property type="entry name" value="MFS general substrate transporter"/>
    <property type="match status" value="1"/>
</dbReference>
<accession>A0A1S9R9D2</accession>
<dbReference type="SUPFAM" id="SSF51735">
    <property type="entry name" value="NAD(P)-binding Rossmann-fold domains"/>
    <property type="match status" value="1"/>
</dbReference>
<keyword evidence="4 6" id="KW-1133">Transmembrane helix</keyword>
<dbReference type="EMBL" id="LJBN01000227">
    <property type="protein sequence ID" value="OOQ82124.1"/>
    <property type="molecule type" value="Genomic_DNA"/>
</dbReference>
<dbReference type="Pfam" id="PF00083">
    <property type="entry name" value="Sugar_tr"/>
    <property type="match status" value="1"/>
</dbReference>
<protein>
    <submittedName>
        <fullName evidence="8">Hexose transporter</fullName>
    </submittedName>
</protein>
<feature type="transmembrane region" description="Helical" evidence="6">
    <location>
        <begin position="736"/>
        <end position="760"/>
    </location>
</feature>
<dbReference type="InterPro" id="IPR036259">
    <property type="entry name" value="MFS_trans_sf"/>
</dbReference>
<dbReference type="Pfam" id="PF13602">
    <property type="entry name" value="ADH_zinc_N_2"/>
    <property type="match status" value="1"/>
</dbReference>
<gene>
    <name evidence="8" type="ORF">PEBR_41703</name>
</gene>
<dbReference type="PROSITE" id="PS50850">
    <property type="entry name" value="MFS"/>
    <property type="match status" value="1"/>
</dbReference>
<evidence type="ECO:0000256" key="3">
    <source>
        <dbReference type="ARBA" id="ARBA00022692"/>
    </source>
</evidence>
<comment type="subcellular location">
    <subcellularLocation>
        <location evidence="1">Membrane</location>
        <topology evidence="1">Multi-pass membrane protein</topology>
    </subcellularLocation>
</comment>
<dbReference type="AlphaFoldDB" id="A0A1S9R9D2"/>
<dbReference type="Proteomes" id="UP000190744">
    <property type="component" value="Unassembled WGS sequence"/>
</dbReference>
<dbReference type="GO" id="GO:0016020">
    <property type="term" value="C:membrane"/>
    <property type="evidence" value="ECO:0007669"/>
    <property type="project" value="UniProtKB-SubCell"/>
</dbReference>
<feature type="transmembrane region" description="Helical" evidence="6">
    <location>
        <begin position="677"/>
        <end position="696"/>
    </location>
</feature>
<organism evidence="8 9">
    <name type="scientific">Penicillium brasilianum</name>
    <dbReference type="NCBI Taxonomy" id="104259"/>
    <lineage>
        <taxon>Eukaryota</taxon>
        <taxon>Fungi</taxon>
        <taxon>Dikarya</taxon>
        <taxon>Ascomycota</taxon>
        <taxon>Pezizomycotina</taxon>
        <taxon>Eurotiomycetes</taxon>
        <taxon>Eurotiomycetidae</taxon>
        <taxon>Eurotiales</taxon>
        <taxon>Aspergillaceae</taxon>
        <taxon>Penicillium</taxon>
    </lineage>
</organism>
<dbReference type="Gene3D" id="1.20.1250.20">
    <property type="entry name" value="MFS general substrate transporter like domains"/>
    <property type="match status" value="1"/>
</dbReference>
<sequence length="871" mass="95855">MRAWVRPHRGPAKNLQLSTILTPALPTASSSDVLIRISYVALNFSTDLLMTLVPNTPLTRHWVPEIEFSGEIVAAGANAPPEVRDPGTHVIGFESVLNLALGRGVLAEYVRVPGSHVARVGEHVDMVSASGINGAGSCALKICRTAGVREGHVVLVNGASGSVGSVLVQLCKVRGAKVVGVASGGNEEMVRGLGVDEFIDYRKHDPLPAYLASEYGDKPFDFILDCVGTQALYANSPAYLKPEGAVVNIGFLEGIYVTTVNTLANKFLPTWLGGVPRRYITFSTPPTRDAAIHMAHLVEEGRIRISVDSVYDMEDALAAYERVATQRARGKVVIKLRDSVNENREAIENDFAEKRPSTPVKNGDPVMRSREDDLSVWQCALRFKKVSLIAMIAAFSASLDGYQINLNGGIVSNKGFIRQMEPLNTTVIEGKYVSAWSGIQSAGQTVGQILLQYATERFGRKIALYIIWADLVVSIFIETFATRWDHWLVAKLFSGMGVGMLQSTLPLYLSELAPTQLRGFYINAYSFWFVVGQIFASVALNQLAARDPYEFRLPIYTQWAMIGAIIFIFLLLPESPWWLVSKGKLDKAAKVLNFFNGKVDGYDVQEQIEVMTTTVAQERIMAEQNSEEDTWAVFRGRNLIRFIIASWPKIVQQFVGLSVFNTNATYFFQNAGNKNPFQVTVILSCVQLISVLLTATTTDRFGRRPLTVYPYAVTTVSVLCLGIIGCFDYTKPSTSSLLVFFACLATLSTTGASAIGYAYAAEVPQQRLRAKTAGWALAFSNAIAIMLSFCTPLMINGSAKWGVKTGFFFAGTGTVSTVIAWFILPELTRRTPAEIDEMFEKKVSLRKFKGYVTEVQMRANEQHQDEKHTTA</sequence>
<dbReference type="InterPro" id="IPR050360">
    <property type="entry name" value="MFS_Sugar_Transporters"/>
</dbReference>
<feature type="transmembrane region" description="Helical" evidence="6">
    <location>
        <begin position="462"/>
        <end position="481"/>
    </location>
</feature>
<evidence type="ECO:0000313" key="9">
    <source>
        <dbReference type="Proteomes" id="UP000190744"/>
    </source>
</evidence>
<dbReference type="Pfam" id="PF08240">
    <property type="entry name" value="ADH_N"/>
    <property type="match status" value="1"/>
</dbReference>
<dbReference type="InterPro" id="IPR036291">
    <property type="entry name" value="NAD(P)-bd_dom_sf"/>
</dbReference>
<evidence type="ECO:0000256" key="2">
    <source>
        <dbReference type="ARBA" id="ARBA00010992"/>
    </source>
</evidence>
<dbReference type="GO" id="GO:0016491">
    <property type="term" value="F:oxidoreductase activity"/>
    <property type="evidence" value="ECO:0007669"/>
    <property type="project" value="InterPro"/>
</dbReference>
<feature type="transmembrane region" description="Helical" evidence="6">
    <location>
        <begin position="772"/>
        <end position="795"/>
    </location>
</feature>
<feature type="domain" description="Major facilitator superfamily (MFS) profile" evidence="7">
    <location>
        <begin position="389"/>
        <end position="828"/>
    </location>
</feature>
<dbReference type="Gene3D" id="3.40.50.720">
    <property type="entry name" value="NAD(P)-binding Rossmann-like Domain"/>
    <property type="match status" value="1"/>
</dbReference>
<dbReference type="SUPFAM" id="SSF50129">
    <property type="entry name" value="GroES-like"/>
    <property type="match status" value="1"/>
</dbReference>
<dbReference type="SMART" id="SM00829">
    <property type="entry name" value="PKS_ER"/>
    <property type="match status" value="1"/>
</dbReference>
<dbReference type="InterPro" id="IPR013154">
    <property type="entry name" value="ADH-like_N"/>
</dbReference>
<dbReference type="InterPro" id="IPR011032">
    <property type="entry name" value="GroES-like_sf"/>
</dbReference>
<feature type="transmembrane region" description="Helical" evidence="6">
    <location>
        <begin position="553"/>
        <end position="572"/>
    </location>
</feature>
<evidence type="ECO:0000256" key="1">
    <source>
        <dbReference type="ARBA" id="ARBA00004141"/>
    </source>
</evidence>
<dbReference type="PROSITE" id="PS00217">
    <property type="entry name" value="SUGAR_TRANSPORT_2"/>
    <property type="match status" value="1"/>
</dbReference>
<evidence type="ECO:0000256" key="4">
    <source>
        <dbReference type="ARBA" id="ARBA00022989"/>
    </source>
</evidence>
<feature type="transmembrane region" description="Helical" evidence="6">
    <location>
        <begin position="520"/>
        <end position="541"/>
    </location>
</feature>
<name>A0A1S9R9D2_PENBI</name>
<keyword evidence="5 6" id="KW-0472">Membrane</keyword>
<dbReference type="InterPro" id="IPR020843">
    <property type="entry name" value="ER"/>
</dbReference>
<evidence type="ECO:0000256" key="6">
    <source>
        <dbReference type="SAM" id="Phobius"/>
    </source>
</evidence>
<evidence type="ECO:0000259" key="7">
    <source>
        <dbReference type="PROSITE" id="PS50850"/>
    </source>
</evidence>
<evidence type="ECO:0000313" key="8">
    <source>
        <dbReference type="EMBL" id="OOQ82124.1"/>
    </source>
</evidence>
<dbReference type="Gene3D" id="3.90.180.10">
    <property type="entry name" value="Medium-chain alcohol dehydrogenases, catalytic domain"/>
    <property type="match status" value="1"/>
</dbReference>
<dbReference type="InterPro" id="IPR005828">
    <property type="entry name" value="MFS_sugar_transport-like"/>
</dbReference>
<dbReference type="InterPro" id="IPR005829">
    <property type="entry name" value="Sugar_transporter_CS"/>
</dbReference>
<proteinExistence type="inferred from homology"/>
<dbReference type="InterPro" id="IPR020846">
    <property type="entry name" value="MFS_dom"/>
</dbReference>
<dbReference type="PANTHER" id="PTHR48022">
    <property type="entry name" value="PLASTIDIC GLUCOSE TRANSPORTER 4"/>
    <property type="match status" value="1"/>
</dbReference>
<keyword evidence="3 6" id="KW-0812">Transmembrane</keyword>
<dbReference type="GO" id="GO:0005351">
    <property type="term" value="F:carbohydrate:proton symporter activity"/>
    <property type="evidence" value="ECO:0007669"/>
    <property type="project" value="TreeGrafter"/>
</dbReference>
<feature type="transmembrane region" description="Helical" evidence="6">
    <location>
        <begin position="708"/>
        <end position="730"/>
    </location>
</feature>
<comment type="caution">
    <text evidence="8">The sequence shown here is derived from an EMBL/GenBank/DDBJ whole genome shotgun (WGS) entry which is preliminary data.</text>
</comment>
<feature type="transmembrane region" description="Helical" evidence="6">
    <location>
        <begin position="488"/>
        <end position="508"/>
    </location>
</feature>
<feature type="transmembrane region" description="Helical" evidence="6">
    <location>
        <begin position="807"/>
        <end position="824"/>
    </location>
</feature>
<dbReference type="CDD" id="cd08267">
    <property type="entry name" value="MDR1"/>
    <property type="match status" value="1"/>
</dbReference>
<dbReference type="PANTHER" id="PTHR48022:SF2">
    <property type="entry name" value="PLASTIDIC GLUCOSE TRANSPORTER 4"/>
    <property type="match status" value="1"/>
</dbReference>